<name>A0A814L1H1_9BILA</name>
<comment type="caution">
    <text evidence="4">The sequence shown here is derived from an EMBL/GenBank/DDBJ whole genome shotgun (WGS) entry which is preliminary data.</text>
</comment>
<dbReference type="GO" id="GO:0033897">
    <property type="term" value="F:ribonuclease T2 activity"/>
    <property type="evidence" value="ECO:0007669"/>
    <property type="project" value="InterPro"/>
</dbReference>
<keyword evidence="3" id="KW-0472">Membrane</keyword>
<organism evidence="4 6">
    <name type="scientific">Adineta steineri</name>
    <dbReference type="NCBI Taxonomy" id="433720"/>
    <lineage>
        <taxon>Eukaryota</taxon>
        <taxon>Metazoa</taxon>
        <taxon>Spiralia</taxon>
        <taxon>Gnathifera</taxon>
        <taxon>Rotifera</taxon>
        <taxon>Eurotatoria</taxon>
        <taxon>Bdelloidea</taxon>
        <taxon>Adinetida</taxon>
        <taxon>Adinetidae</taxon>
        <taxon>Adineta</taxon>
    </lineage>
</organism>
<dbReference type="GO" id="GO:0006401">
    <property type="term" value="P:RNA catabolic process"/>
    <property type="evidence" value="ECO:0007669"/>
    <property type="project" value="TreeGrafter"/>
</dbReference>
<dbReference type="Proteomes" id="UP000663868">
    <property type="component" value="Unassembled WGS sequence"/>
</dbReference>
<proteinExistence type="inferred from homology"/>
<keyword evidence="3" id="KW-1133">Transmembrane helix</keyword>
<dbReference type="AlphaFoldDB" id="A0A814L1H1"/>
<feature type="transmembrane region" description="Helical" evidence="3">
    <location>
        <begin position="9"/>
        <end position="30"/>
    </location>
</feature>
<accession>A0A814L1H1</accession>
<evidence type="ECO:0000313" key="4">
    <source>
        <dbReference type="EMBL" id="CAF1057311.1"/>
    </source>
</evidence>
<evidence type="ECO:0000256" key="2">
    <source>
        <dbReference type="RuleBase" id="RU004328"/>
    </source>
</evidence>
<dbReference type="Proteomes" id="UP000663860">
    <property type="component" value="Unassembled WGS sequence"/>
</dbReference>
<protein>
    <submittedName>
        <fullName evidence="4">Uncharacterized protein</fullName>
    </submittedName>
</protein>
<gene>
    <name evidence="4" type="ORF">IZO911_LOCUS20676</name>
    <name evidence="5" type="ORF">KXQ929_LOCUS14594</name>
</gene>
<evidence type="ECO:0000256" key="3">
    <source>
        <dbReference type="SAM" id="Phobius"/>
    </source>
</evidence>
<dbReference type="PANTHER" id="PTHR11240:SF22">
    <property type="entry name" value="RIBONUCLEASE T2"/>
    <property type="match status" value="1"/>
</dbReference>
<evidence type="ECO:0000313" key="6">
    <source>
        <dbReference type="Proteomes" id="UP000663860"/>
    </source>
</evidence>
<dbReference type="EMBL" id="CAJNOE010000216">
    <property type="protein sequence ID" value="CAF1057311.1"/>
    <property type="molecule type" value="Genomic_DNA"/>
</dbReference>
<reference evidence="4" key="1">
    <citation type="submission" date="2021-02" db="EMBL/GenBank/DDBJ databases">
        <authorList>
            <person name="Nowell W R."/>
        </authorList>
    </citation>
    <scope>NUCLEOTIDE SEQUENCE</scope>
</reference>
<evidence type="ECO:0000256" key="1">
    <source>
        <dbReference type="ARBA" id="ARBA00007469"/>
    </source>
</evidence>
<dbReference type="GO" id="GO:0003723">
    <property type="term" value="F:RNA binding"/>
    <property type="evidence" value="ECO:0007669"/>
    <property type="project" value="InterPro"/>
</dbReference>
<dbReference type="SUPFAM" id="SSF55895">
    <property type="entry name" value="Ribonuclease Rh-like"/>
    <property type="match status" value="1"/>
</dbReference>
<dbReference type="InterPro" id="IPR001568">
    <property type="entry name" value="RNase_T2-like"/>
</dbReference>
<dbReference type="PANTHER" id="PTHR11240">
    <property type="entry name" value="RIBONUCLEASE T2"/>
    <property type="match status" value="1"/>
</dbReference>
<dbReference type="InterPro" id="IPR033130">
    <property type="entry name" value="RNase_T2_His_AS_2"/>
</dbReference>
<keyword evidence="3" id="KW-0812">Transmembrane</keyword>
<dbReference type="InterPro" id="IPR036430">
    <property type="entry name" value="RNase_T2-like_sf"/>
</dbReference>
<dbReference type="Gene3D" id="3.90.730.10">
    <property type="entry name" value="Ribonuclease T2-like"/>
    <property type="match status" value="1"/>
</dbReference>
<dbReference type="PROSITE" id="PS00531">
    <property type="entry name" value="RNASE_T2_2"/>
    <property type="match status" value="1"/>
</dbReference>
<dbReference type="Pfam" id="PF00445">
    <property type="entry name" value="Ribonuclease_T2"/>
    <property type="match status" value="1"/>
</dbReference>
<dbReference type="PROSITE" id="PS00530">
    <property type="entry name" value="RNASE_T2_1"/>
    <property type="match status" value="1"/>
</dbReference>
<dbReference type="InterPro" id="IPR018188">
    <property type="entry name" value="RNase_T2_His_AS_1"/>
</dbReference>
<comment type="similarity">
    <text evidence="1 2">Belongs to the RNase T2 family.</text>
</comment>
<dbReference type="EMBL" id="CAJOBB010000815">
    <property type="protein sequence ID" value="CAF3757350.1"/>
    <property type="molecule type" value="Genomic_DNA"/>
</dbReference>
<sequence length="243" mass="28804">MTNNRIRCLIIFIVTGLLIFLIVSTIIYLVRRSEHRVIHPDACPRPKQYQTNYDYDYTKNIKEFRNINSSVDYFQLSLSWSPTFCGGKQNSHNLFQCQHVFGFVVHGLWPSKNKTGRGQSNSIHPRNCRNEPPIPADVIKKYFCLMPSEKLMQDEWEKHGTCYWQKPEDYFEKINDLYSKIHIPNNINDILNNGTLGYKSIKQSFIDINPQLKWEEINVMMRKNKLHEVAFCYDLYFNHIKCI</sequence>
<evidence type="ECO:0000313" key="5">
    <source>
        <dbReference type="EMBL" id="CAF3757350.1"/>
    </source>
</evidence>